<evidence type="ECO:0000313" key="1">
    <source>
        <dbReference type="EMBL" id="CAB4127731.1"/>
    </source>
</evidence>
<dbReference type="EMBL" id="LR796286">
    <property type="protein sequence ID" value="CAB4134212.1"/>
    <property type="molecule type" value="Genomic_DNA"/>
</dbReference>
<dbReference type="EMBL" id="LR796216">
    <property type="protein sequence ID" value="CAB4127731.1"/>
    <property type="molecule type" value="Genomic_DNA"/>
</dbReference>
<evidence type="ECO:0000313" key="2">
    <source>
        <dbReference type="EMBL" id="CAB4134212.1"/>
    </source>
</evidence>
<accession>A0A6J5LL62</accession>
<name>A0A6J5LL62_9CAUD</name>
<reference evidence="2" key="1">
    <citation type="submission" date="2020-04" db="EMBL/GenBank/DDBJ databases">
        <authorList>
            <person name="Chiriac C."/>
            <person name="Salcher M."/>
            <person name="Ghai R."/>
            <person name="Kavagutti S V."/>
        </authorList>
    </citation>
    <scope>NUCLEOTIDE SEQUENCE</scope>
</reference>
<organism evidence="2">
    <name type="scientific">uncultured Caudovirales phage</name>
    <dbReference type="NCBI Taxonomy" id="2100421"/>
    <lineage>
        <taxon>Viruses</taxon>
        <taxon>Duplodnaviria</taxon>
        <taxon>Heunggongvirae</taxon>
        <taxon>Uroviricota</taxon>
        <taxon>Caudoviricetes</taxon>
        <taxon>Peduoviridae</taxon>
        <taxon>Maltschvirus</taxon>
        <taxon>Maltschvirus maltsch</taxon>
    </lineage>
</organism>
<sequence length="132" mass="15883">MKIVKKKLPKRFIAMLTPENLQEERNGIYYLIDDEIYLSSPFSVHTDEEKNLLTELLEAETMMIQDLQAKGKIYKDPKGDLYFDLFEIGLWFLFNMGTNDWVNIMDFWRNLMEENKRMYYINITDPLETKTH</sequence>
<protein>
    <submittedName>
        <fullName evidence="2">Uncharacterized protein</fullName>
    </submittedName>
</protein>
<gene>
    <name evidence="2" type="ORF">UFOVP268_30</name>
    <name evidence="1" type="ORF">UFOVP97_12</name>
</gene>
<proteinExistence type="predicted"/>